<feature type="compositionally biased region" description="Polar residues" evidence="1">
    <location>
        <begin position="478"/>
        <end position="495"/>
    </location>
</feature>
<dbReference type="Gene3D" id="1.10.8.270">
    <property type="entry name" value="putative rabgap domain of human tbc1 domain family member 14 like domains"/>
    <property type="match status" value="1"/>
</dbReference>
<evidence type="ECO:0000313" key="3">
    <source>
        <dbReference type="EMBL" id="VUZ44133.1"/>
    </source>
</evidence>
<reference evidence="3 4" key="1">
    <citation type="submission" date="2019-07" db="EMBL/GenBank/DDBJ databases">
        <authorList>
            <person name="Jastrzebski P J."/>
            <person name="Paukszto L."/>
            <person name="Jastrzebski P J."/>
        </authorList>
    </citation>
    <scope>NUCLEOTIDE SEQUENCE [LARGE SCALE GENOMIC DNA]</scope>
    <source>
        <strain evidence="3 4">WMS-il1</strain>
    </source>
</reference>
<dbReference type="SMART" id="SM00164">
    <property type="entry name" value="TBC"/>
    <property type="match status" value="1"/>
</dbReference>
<feature type="compositionally biased region" description="Polar residues" evidence="1">
    <location>
        <begin position="521"/>
        <end position="536"/>
    </location>
</feature>
<gene>
    <name evidence="3" type="ORF">WMSIL1_LOCUS4562</name>
</gene>
<evidence type="ECO:0000313" key="4">
    <source>
        <dbReference type="Proteomes" id="UP000321570"/>
    </source>
</evidence>
<feature type="region of interest" description="Disordered" evidence="1">
    <location>
        <begin position="581"/>
        <end position="686"/>
    </location>
</feature>
<feature type="compositionally biased region" description="Basic and acidic residues" evidence="1">
    <location>
        <begin position="381"/>
        <end position="397"/>
    </location>
</feature>
<sequence>MPGSLKASNSTKRIIDKYNLSKSHTNLATHFDEQEAQNNIALLDYFGFYHPDGLTHRDREAEHKYRKKDVKRVDKWMKFIQNNGFDSFYKGKPNEELIRRVFKGIPPRIRPRVWPILLNVASAKKDRVYDDMRKYAFVSSTYIEQIDLDINRTFRSTTFFNESFGPRQQVLFRILAAYSMYNTEVGYCQGMSDIAGMLLIYIMDEEEAFWALAQLLDGPRHKMHCLFVRDFPGLRRYFTHHERVLKTHLRKVWKHFRKEQVDTSTYALKWYMQCFLGRLPISLTLRIWDIYLLEGEKAMVAMAYNILKMHKQRLLRMDQMQILTFLQDEISKDFGFADDDVIDSLKDCLEDLRRSHTETPPPLTPDMLPTKPMGQPPAIWEVRHSDEEDQSKTEQRQQKNSSQSWKSKGEDSGVGIIVSEEDGILRSDHPISPCTTTSSAGKAEVRLRKPVNASNSTTAGSKSQHSPFSTDSRRRLRGSQQSMNSARSVITSPRISTDITSIASANPHHSLSEQHRDSCAPKTNTGDIVSTTTSTPASIRRVKNGKMPSPIQTLNITRVDPGALEDSENVWFVPSGTGYISSSGTYSTEDRKDTKRVNPNDDLNLPPRDYKSEATDSDPNSPWTQAKPPHVHHKSRQDTSSNEKAVVVIHKAVSSKDPSTQNLRDPSPLWTKNPSSSSSSPQHQSGVTKIANARFYATHVQRPVSSGCGPAFPPKSGNSSIVFPTGSGEMRWSVHGAVSAFPFEMQPRICSPLHSSSPSPRSYQFQQYQ</sequence>
<dbReference type="InterPro" id="IPR035969">
    <property type="entry name" value="Rab-GAP_TBC_sf"/>
</dbReference>
<dbReference type="Pfam" id="PF00566">
    <property type="entry name" value="RabGAP-TBC"/>
    <property type="match status" value="1"/>
</dbReference>
<feature type="domain" description="Rab-GAP TBC" evidence="2">
    <location>
        <begin position="104"/>
        <end position="295"/>
    </location>
</feature>
<name>A0A564YC23_HYMDI</name>
<feature type="compositionally biased region" description="Polar residues" evidence="1">
    <location>
        <begin position="656"/>
        <end position="674"/>
    </location>
</feature>
<feature type="compositionally biased region" description="Basic and acidic residues" evidence="1">
    <location>
        <begin position="588"/>
        <end position="599"/>
    </location>
</feature>
<keyword evidence="4" id="KW-1185">Reference proteome</keyword>
<dbReference type="FunFam" id="1.10.472.80:FF:000019">
    <property type="entry name" value="USP6 N-terminal like"/>
    <property type="match status" value="1"/>
</dbReference>
<feature type="region of interest" description="Disordered" evidence="1">
    <location>
        <begin position="353"/>
        <end position="495"/>
    </location>
</feature>
<dbReference type="GO" id="GO:0005096">
    <property type="term" value="F:GTPase activator activity"/>
    <property type="evidence" value="ECO:0007669"/>
    <property type="project" value="TreeGrafter"/>
</dbReference>
<dbReference type="Gene3D" id="1.10.472.80">
    <property type="entry name" value="Ypt/Rab-GAP domain of gyp1p, domain 3"/>
    <property type="match status" value="1"/>
</dbReference>
<dbReference type="SUPFAM" id="SSF47923">
    <property type="entry name" value="Ypt/Rab-GAP domain of gyp1p"/>
    <property type="match status" value="2"/>
</dbReference>
<dbReference type="PANTHER" id="PTHR47219:SF25">
    <property type="entry name" value="RAB-GAP TBC DOMAIN-CONTAINING PROTEIN"/>
    <property type="match status" value="1"/>
</dbReference>
<feature type="region of interest" description="Disordered" evidence="1">
    <location>
        <begin position="507"/>
        <end position="536"/>
    </location>
</feature>
<accession>A0A564YC23</accession>
<dbReference type="InterPro" id="IPR050302">
    <property type="entry name" value="Rab_GAP_TBC_domain"/>
</dbReference>
<dbReference type="PROSITE" id="PS50086">
    <property type="entry name" value="TBC_RABGAP"/>
    <property type="match status" value="1"/>
</dbReference>
<dbReference type="InterPro" id="IPR000195">
    <property type="entry name" value="Rab-GAP-TBC_dom"/>
</dbReference>
<feature type="compositionally biased region" description="Polar residues" evidence="1">
    <location>
        <begin position="452"/>
        <end position="470"/>
    </location>
</feature>
<evidence type="ECO:0000259" key="2">
    <source>
        <dbReference type="PROSITE" id="PS50086"/>
    </source>
</evidence>
<evidence type="ECO:0000256" key="1">
    <source>
        <dbReference type="SAM" id="MobiDB-lite"/>
    </source>
</evidence>
<organism evidence="3 4">
    <name type="scientific">Hymenolepis diminuta</name>
    <name type="common">Rat tapeworm</name>
    <dbReference type="NCBI Taxonomy" id="6216"/>
    <lineage>
        <taxon>Eukaryota</taxon>
        <taxon>Metazoa</taxon>
        <taxon>Spiralia</taxon>
        <taxon>Lophotrochozoa</taxon>
        <taxon>Platyhelminthes</taxon>
        <taxon>Cestoda</taxon>
        <taxon>Eucestoda</taxon>
        <taxon>Cyclophyllidea</taxon>
        <taxon>Hymenolepididae</taxon>
        <taxon>Hymenolepis</taxon>
    </lineage>
</organism>
<protein>
    <recommendedName>
        <fullName evidence="2">Rab-GAP TBC domain-containing protein</fullName>
    </recommendedName>
</protein>
<dbReference type="GO" id="GO:0031267">
    <property type="term" value="F:small GTPase binding"/>
    <property type="evidence" value="ECO:0007669"/>
    <property type="project" value="TreeGrafter"/>
</dbReference>
<dbReference type="FunFam" id="1.10.8.270:FF:000016">
    <property type="entry name" value="TBC1 domain family member 2A"/>
    <property type="match status" value="1"/>
</dbReference>
<proteinExistence type="predicted"/>
<dbReference type="PANTHER" id="PTHR47219">
    <property type="entry name" value="RAB GTPASE-ACTIVATING PROTEIN 1-LIKE"/>
    <property type="match status" value="1"/>
</dbReference>
<dbReference type="Proteomes" id="UP000321570">
    <property type="component" value="Unassembled WGS sequence"/>
</dbReference>
<dbReference type="AlphaFoldDB" id="A0A564YC23"/>
<feature type="compositionally biased region" description="Basic and acidic residues" evidence="1">
    <location>
        <begin position="510"/>
        <end position="519"/>
    </location>
</feature>
<dbReference type="EMBL" id="CABIJS010000123">
    <property type="protein sequence ID" value="VUZ44133.1"/>
    <property type="molecule type" value="Genomic_DNA"/>
</dbReference>